<dbReference type="AlphaFoldDB" id="A0A9P4MD41"/>
<feature type="domain" description="Major facilitator superfamily (MFS) profile" evidence="8">
    <location>
        <begin position="1"/>
        <end position="473"/>
    </location>
</feature>
<feature type="transmembrane region" description="Helical" evidence="7">
    <location>
        <begin position="121"/>
        <end position="140"/>
    </location>
</feature>
<dbReference type="PANTHER" id="PTHR23501:SF109">
    <property type="entry name" value="MAJOR FACILITATOR SUPERFAMILY (MFS) PROFILE DOMAIN-CONTAINING PROTEIN-RELATED"/>
    <property type="match status" value="1"/>
</dbReference>
<evidence type="ECO:0000313" key="9">
    <source>
        <dbReference type="EMBL" id="KAF2103077.1"/>
    </source>
</evidence>
<keyword evidence="10" id="KW-1185">Reference proteome</keyword>
<dbReference type="PANTHER" id="PTHR23501">
    <property type="entry name" value="MAJOR FACILITATOR SUPERFAMILY"/>
    <property type="match status" value="1"/>
</dbReference>
<proteinExistence type="predicted"/>
<feature type="transmembrane region" description="Helical" evidence="7">
    <location>
        <begin position="189"/>
        <end position="208"/>
    </location>
</feature>
<dbReference type="Pfam" id="PF06609">
    <property type="entry name" value="TRI12"/>
    <property type="match status" value="1"/>
</dbReference>
<dbReference type="EMBL" id="ML978122">
    <property type="protein sequence ID" value="KAF2103077.1"/>
    <property type="molecule type" value="Genomic_DNA"/>
</dbReference>
<dbReference type="PROSITE" id="PS00216">
    <property type="entry name" value="SUGAR_TRANSPORT_1"/>
    <property type="match status" value="1"/>
</dbReference>
<feature type="transmembrane region" description="Helical" evidence="7">
    <location>
        <begin position="96"/>
        <end position="115"/>
    </location>
</feature>
<dbReference type="InterPro" id="IPR036259">
    <property type="entry name" value="MFS_trans_sf"/>
</dbReference>
<evidence type="ECO:0000256" key="1">
    <source>
        <dbReference type="ARBA" id="ARBA00004141"/>
    </source>
</evidence>
<comment type="subcellular location">
    <subcellularLocation>
        <location evidence="1">Membrane</location>
        <topology evidence="1">Multi-pass membrane protein</topology>
    </subcellularLocation>
</comment>
<evidence type="ECO:0000313" key="10">
    <source>
        <dbReference type="Proteomes" id="UP000799772"/>
    </source>
</evidence>
<comment type="caution">
    <text evidence="9">The sequence shown here is derived from an EMBL/GenBank/DDBJ whole genome shotgun (WGS) entry which is preliminary data.</text>
</comment>
<feature type="transmembrane region" description="Helical" evidence="7">
    <location>
        <begin position="267"/>
        <end position="288"/>
    </location>
</feature>
<feature type="transmembrane region" description="Helical" evidence="7">
    <location>
        <begin position="41"/>
        <end position="60"/>
    </location>
</feature>
<organism evidence="9 10">
    <name type="scientific">Rhizodiscina lignyota</name>
    <dbReference type="NCBI Taxonomy" id="1504668"/>
    <lineage>
        <taxon>Eukaryota</taxon>
        <taxon>Fungi</taxon>
        <taxon>Dikarya</taxon>
        <taxon>Ascomycota</taxon>
        <taxon>Pezizomycotina</taxon>
        <taxon>Dothideomycetes</taxon>
        <taxon>Pleosporomycetidae</taxon>
        <taxon>Aulographales</taxon>
        <taxon>Rhizodiscinaceae</taxon>
        <taxon>Rhizodiscina</taxon>
    </lineage>
</organism>
<dbReference type="Proteomes" id="UP000799772">
    <property type="component" value="Unassembled WGS sequence"/>
</dbReference>
<dbReference type="PROSITE" id="PS50850">
    <property type="entry name" value="MFS"/>
    <property type="match status" value="1"/>
</dbReference>
<feature type="transmembrane region" description="Helical" evidence="7">
    <location>
        <begin position="229"/>
        <end position="247"/>
    </location>
</feature>
<dbReference type="InterPro" id="IPR005829">
    <property type="entry name" value="Sugar_transporter_CS"/>
</dbReference>
<dbReference type="InterPro" id="IPR020846">
    <property type="entry name" value="MFS_dom"/>
</dbReference>
<dbReference type="GO" id="GO:0022857">
    <property type="term" value="F:transmembrane transporter activity"/>
    <property type="evidence" value="ECO:0007669"/>
    <property type="project" value="InterPro"/>
</dbReference>
<feature type="compositionally biased region" description="Basic and acidic residues" evidence="6">
    <location>
        <begin position="10"/>
        <end position="26"/>
    </location>
</feature>
<dbReference type="SUPFAM" id="SSF103473">
    <property type="entry name" value="MFS general substrate transporter"/>
    <property type="match status" value="1"/>
</dbReference>
<evidence type="ECO:0000259" key="8">
    <source>
        <dbReference type="PROSITE" id="PS50850"/>
    </source>
</evidence>
<keyword evidence="2" id="KW-0813">Transport</keyword>
<feature type="transmembrane region" description="Helical" evidence="7">
    <location>
        <begin position="66"/>
        <end position="84"/>
    </location>
</feature>
<keyword evidence="5 7" id="KW-0472">Membrane</keyword>
<evidence type="ECO:0000256" key="4">
    <source>
        <dbReference type="ARBA" id="ARBA00022989"/>
    </source>
</evidence>
<dbReference type="Gene3D" id="1.20.1250.20">
    <property type="entry name" value="MFS general substrate transporter like domains"/>
    <property type="match status" value="1"/>
</dbReference>
<feature type="transmembrane region" description="Helical" evidence="7">
    <location>
        <begin position="300"/>
        <end position="320"/>
    </location>
</feature>
<keyword evidence="3 7" id="KW-0812">Transmembrane</keyword>
<protein>
    <submittedName>
        <fullName evidence="9">MFS general substrate transporter</fullName>
    </submittedName>
</protein>
<evidence type="ECO:0000256" key="5">
    <source>
        <dbReference type="ARBA" id="ARBA00023136"/>
    </source>
</evidence>
<dbReference type="OrthoDB" id="4161376at2759"/>
<dbReference type="InterPro" id="IPR010573">
    <property type="entry name" value="MFS_Str1/Tri12-like"/>
</dbReference>
<feature type="transmembrane region" description="Helical" evidence="7">
    <location>
        <begin position="152"/>
        <end position="177"/>
    </location>
</feature>
<feature type="region of interest" description="Disordered" evidence="6">
    <location>
        <begin position="1"/>
        <end position="26"/>
    </location>
</feature>
<evidence type="ECO:0000256" key="6">
    <source>
        <dbReference type="SAM" id="MobiDB-lite"/>
    </source>
</evidence>
<evidence type="ECO:0000256" key="2">
    <source>
        <dbReference type="ARBA" id="ARBA00022448"/>
    </source>
</evidence>
<reference evidence="9" key="1">
    <citation type="journal article" date="2020" name="Stud. Mycol.">
        <title>101 Dothideomycetes genomes: a test case for predicting lifestyles and emergence of pathogens.</title>
        <authorList>
            <person name="Haridas S."/>
            <person name="Albert R."/>
            <person name="Binder M."/>
            <person name="Bloem J."/>
            <person name="Labutti K."/>
            <person name="Salamov A."/>
            <person name="Andreopoulos B."/>
            <person name="Baker S."/>
            <person name="Barry K."/>
            <person name="Bills G."/>
            <person name="Bluhm B."/>
            <person name="Cannon C."/>
            <person name="Castanera R."/>
            <person name="Culley D."/>
            <person name="Daum C."/>
            <person name="Ezra D."/>
            <person name="Gonzalez J."/>
            <person name="Henrissat B."/>
            <person name="Kuo A."/>
            <person name="Liang C."/>
            <person name="Lipzen A."/>
            <person name="Lutzoni F."/>
            <person name="Magnuson J."/>
            <person name="Mondo S."/>
            <person name="Nolan M."/>
            <person name="Ohm R."/>
            <person name="Pangilinan J."/>
            <person name="Park H.-J."/>
            <person name="Ramirez L."/>
            <person name="Alfaro M."/>
            <person name="Sun H."/>
            <person name="Tritt A."/>
            <person name="Yoshinaga Y."/>
            <person name="Zwiers L.-H."/>
            <person name="Turgeon B."/>
            <person name="Goodwin S."/>
            <person name="Spatafora J."/>
            <person name="Crous P."/>
            <person name="Grigoriev I."/>
        </authorList>
    </citation>
    <scope>NUCLEOTIDE SEQUENCE</scope>
    <source>
        <strain evidence="9">CBS 133067</strain>
    </source>
</reference>
<feature type="transmembrane region" description="Helical" evidence="7">
    <location>
        <begin position="446"/>
        <end position="468"/>
    </location>
</feature>
<evidence type="ECO:0000256" key="7">
    <source>
        <dbReference type="SAM" id="Phobius"/>
    </source>
</evidence>
<sequence length="498" mass="52783">MGGDQIEAAGSEREGYDDTTRITDDNEVHGFETDEEHVPRGYFTSSFFIGSMTAICLGLFAGDPNVVWVALSYTLTSAVCLTLVGRVSDIFGRRWIYVGGAALGLIGSIVCATAQNIPSLIGGTTIIGVAASTQLSYYWVMGELVPMRYRLAGNALVYVSQIPGSGIAPVLILLMGLNWGGSVHPWKSSWVIATIVVGFVSLVAFVLWETFMPLNEPLVPMRVFRNRGWIAATIVSGLGASIYYAFAIVWPQMVAILYSDSAHPLSAAWLAALVGLLIVMGEIVGGFIAKSIKHIKWQIFTAICVGAIFFACVATCTPDTKGRASAFVAIGVFALGWAESLSITVVTLTAKEQNQLGSASGIAGSIRFLISSIASTVYTVTLNSQLAQKVAPRVTTAVEGVGLPASSVASFIAALGGTGNMTDVQGLTSNILAVGTRAYQEANASAYRVVFLSTIAWSAIGIIACLVMPDVDHLLTKQVATTLRKENQVLERDEKVDA</sequence>
<feature type="transmembrane region" description="Helical" evidence="7">
    <location>
        <begin position="326"/>
        <end position="350"/>
    </location>
</feature>
<accession>A0A9P4MD41</accession>
<dbReference type="GO" id="GO:0005886">
    <property type="term" value="C:plasma membrane"/>
    <property type="evidence" value="ECO:0007669"/>
    <property type="project" value="TreeGrafter"/>
</dbReference>
<evidence type="ECO:0000256" key="3">
    <source>
        <dbReference type="ARBA" id="ARBA00022692"/>
    </source>
</evidence>
<keyword evidence="4 7" id="KW-1133">Transmembrane helix</keyword>
<name>A0A9P4MD41_9PEZI</name>
<gene>
    <name evidence="9" type="ORF">NA57DRAFT_31941</name>
</gene>